<keyword evidence="2" id="KW-1185">Reference proteome</keyword>
<dbReference type="InterPro" id="IPR014985">
    <property type="entry name" value="WbqC"/>
</dbReference>
<comment type="caution">
    <text evidence="1">The sequence shown here is derived from an EMBL/GenBank/DDBJ whole genome shotgun (WGS) entry which is preliminary data.</text>
</comment>
<accession>A0ABY3G570</accession>
<gene>
    <name evidence="1" type="ORF">ZA01_03000</name>
</gene>
<reference evidence="1 2" key="1">
    <citation type="submission" date="2019-07" db="EMBL/GenBank/DDBJ databases">
        <title>Rapid identification of Enteric Bacteria from Whole Genome Sequences (WGS) using Average Nucleotide Identity (ANI).</title>
        <authorList>
            <person name="Lane C."/>
        </authorList>
    </citation>
    <scope>NUCLEOTIDE SEQUENCE [LARGE SCALE GENOMIC DNA]</scope>
    <source>
        <strain evidence="1 2">2011D-8905</strain>
    </source>
</reference>
<sequence length="236" mass="28102">MQPTFNPWLGYIYMIASVDIFVFLDNVQFEKRSWQNRNKIKLNNQCHLISINLQQSPQKTPLNQIYINEDSRWKNKFLDTFYHAYSKSANFNIYFSFLKNQLNHCKKLVDFNISLIDFFCQNLNIKTPLLKASNLNIVDKKREDLLLEICKQLNADKYLSPEGSKDYLEKEYAKTIFQQANINVEYLDFTHPTYKQLGKDFLPYLGIFDFIVNEEKADTKFKEIIELNRKINESFV</sequence>
<proteinExistence type="predicted"/>
<organism evidence="1 2">
    <name type="scientific">Campylobacter insulaenigrae</name>
    <dbReference type="NCBI Taxonomy" id="260714"/>
    <lineage>
        <taxon>Bacteria</taxon>
        <taxon>Pseudomonadati</taxon>
        <taxon>Campylobacterota</taxon>
        <taxon>Epsilonproteobacteria</taxon>
        <taxon>Campylobacterales</taxon>
        <taxon>Campylobacteraceae</taxon>
        <taxon>Campylobacter</taxon>
    </lineage>
</organism>
<dbReference type="Pfam" id="PF08889">
    <property type="entry name" value="WbqC"/>
    <property type="match status" value="1"/>
</dbReference>
<protein>
    <submittedName>
        <fullName evidence="1">WbqC family protein</fullName>
    </submittedName>
</protein>
<evidence type="ECO:0000313" key="2">
    <source>
        <dbReference type="Proteomes" id="UP000321614"/>
    </source>
</evidence>
<name>A0ABY3G570_9BACT</name>
<evidence type="ECO:0000313" key="1">
    <source>
        <dbReference type="EMBL" id="TWO27299.1"/>
    </source>
</evidence>
<dbReference type="EMBL" id="VOAW01000009">
    <property type="protein sequence ID" value="TWO27299.1"/>
    <property type="molecule type" value="Genomic_DNA"/>
</dbReference>
<dbReference type="Proteomes" id="UP000321614">
    <property type="component" value="Unassembled WGS sequence"/>
</dbReference>